<sequence>MSRKRVKHWGEFEASQDHEMKVVKISTSKIAQLQEVMEKESNGDSQDTNRVYKKLLIKNALVSQALEVNQQTEMISSLLDTYSNNKFNFQPMPNIDFPPSNSAIIDKDRVFQKPIWFIRPIESNFTKGIPKDYDNRITKATVIPAIKKSVCGLLKMAGFAEANSSALVTYVDAVDQFYKYFMEQVRIAVNEQSTHGDTCTEIDIMALEKAYFTMTSKSLTQLHNHFKSDIYVRNRQEIAQYKESMNEYNKLLQENNLKDYMSFLDPTGGQSDRDLPMNFLDQDSREGLKDIMDGP</sequence>
<dbReference type="EMBL" id="UFQS01000655">
    <property type="protein sequence ID" value="SSX05835.1"/>
    <property type="molecule type" value="Genomic_DNA"/>
</dbReference>
<dbReference type="OMA" id="FQKPIWF"/>
<accession>A0A336KR36</accession>
<dbReference type="PANTHER" id="PTHR28598">
    <property type="entry name" value="STAGA COMPLEX 65 SUBUNIT GAMMA"/>
    <property type="match status" value="1"/>
</dbReference>
<organism evidence="1">
    <name type="scientific">Culicoides sonorensis</name>
    <name type="common">Biting midge</name>
    <dbReference type="NCBI Taxonomy" id="179676"/>
    <lineage>
        <taxon>Eukaryota</taxon>
        <taxon>Metazoa</taxon>
        <taxon>Ecdysozoa</taxon>
        <taxon>Arthropoda</taxon>
        <taxon>Hexapoda</taxon>
        <taxon>Insecta</taxon>
        <taxon>Pterygota</taxon>
        <taxon>Neoptera</taxon>
        <taxon>Endopterygota</taxon>
        <taxon>Diptera</taxon>
        <taxon>Nematocera</taxon>
        <taxon>Chironomoidea</taxon>
        <taxon>Ceratopogonidae</taxon>
        <taxon>Ceratopogoninae</taxon>
        <taxon>Culicoides</taxon>
        <taxon>Monoculicoides</taxon>
    </lineage>
</organism>
<proteinExistence type="predicted"/>
<evidence type="ECO:0000313" key="1">
    <source>
        <dbReference type="EMBL" id="SSX05835.1"/>
    </source>
</evidence>
<gene>
    <name evidence="1" type="primary">CSON013177</name>
</gene>
<dbReference type="GO" id="GO:0003713">
    <property type="term" value="F:transcription coactivator activity"/>
    <property type="evidence" value="ECO:0007669"/>
    <property type="project" value="TreeGrafter"/>
</dbReference>
<dbReference type="EMBL" id="UFQT01000655">
    <property type="protein sequence ID" value="SSX26194.1"/>
    <property type="molecule type" value="Genomic_DNA"/>
</dbReference>
<dbReference type="PANTHER" id="PTHR28598:SF1">
    <property type="entry name" value="STAGA COMPLEX 65 SUBUNIT GAMMA"/>
    <property type="match status" value="1"/>
</dbReference>
<name>A0A336KR36_CULSO</name>
<evidence type="ECO:0000313" key="2">
    <source>
        <dbReference type="EMBL" id="SSX26194.1"/>
    </source>
</evidence>
<dbReference type="VEuPathDB" id="VectorBase:CSON013177"/>
<reference evidence="2" key="2">
    <citation type="submission" date="2018-07" db="EMBL/GenBank/DDBJ databases">
        <authorList>
            <person name="Quirk P.G."/>
            <person name="Krulwich T.A."/>
        </authorList>
    </citation>
    <scope>NUCLEOTIDE SEQUENCE</scope>
</reference>
<reference evidence="1" key="1">
    <citation type="submission" date="2018-04" db="EMBL/GenBank/DDBJ databases">
        <authorList>
            <person name="Go L.Y."/>
            <person name="Mitchell J.A."/>
        </authorList>
    </citation>
    <scope>NUCLEOTIDE SEQUENCE</scope>
    <source>
        <tissue evidence="1">Whole organism</tissue>
    </source>
</reference>
<protein>
    <submittedName>
        <fullName evidence="1">CSON013177 protein</fullName>
    </submittedName>
</protein>
<dbReference type="AlphaFoldDB" id="A0A336KR36"/>
<dbReference type="InterPro" id="IPR039460">
    <property type="entry name" value="SUPT7L/Spt7"/>
</dbReference>
<dbReference type="GO" id="GO:0000124">
    <property type="term" value="C:SAGA complex"/>
    <property type="evidence" value="ECO:0007669"/>
    <property type="project" value="InterPro"/>
</dbReference>